<name>A0A252AXL8_9PROT</name>
<evidence type="ECO:0000313" key="1">
    <source>
        <dbReference type="EMBL" id="OUI96302.1"/>
    </source>
</evidence>
<comment type="caution">
    <text evidence="1">The sequence shown here is derived from an EMBL/GenBank/DDBJ whole genome shotgun (WGS) entry which is preliminary data.</text>
</comment>
<dbReference type="RefSeq" id="WP_086658668.1">
    <property type="nucleotide sequence ID" value="NZ_JBJJWX010000001.1"/>
</dbReference>
<organism evidence="1 2">
    <name type="scientific">Acetobacter indonesiensis</name>
    <dbReference type="NCBI Taxonomy" id="104101"/>
    <lineage>
        <taxon>Bacteria</taxon>
        <taxon>Pseudomonadati</taxon>
        <taxon>Pseudomonadota</taxon>
        <taxon>Alphaproteobacteria</taxon>
        <taxon>Acetobacterales</taxon>
        <taxon>Acetobacteraceae</taxon>
        <taxon>Acetobacter</taxon>
    </lineage>
</organism>
<evidence type="ECO:0000313" key="2">
    <source>
        <dbReference type="Proteomes" id="UP000194641"/>
    </source>
</evidence>
<reference evidence="2" key="1">
    <citation type="submission" date="2014-06" db="EMBL/GenBank/DDBJ databases">
        <authorList>
            <person name="Winans N.J."/>
            <person name="Newell P.D."/>
            <person name="Douglas A.E."/>
        </authorList>
    </citation>
    <scope>NUCLEOTIDE SEQUENCE [LARGE SCALE GENOMIC DNA]</scope>
</reference>
<sequence length="110" mass="11655">MSYKTERRRRQIHAKGRQMRLMTADGKTSVTVVGYAPPAQAAQIADATAQTAFIAQITNDELASSGYGSPGALDRLRDGARTYTLTDATAVYDGPTLCGWTLIAAGGETS</sequence>
<dbReference type="AlphaFoldDB" id="A0A252AXL8"/>
<dbReference type="EMBL" id="JOPA01000004">
    <property type="protein sequence ID" value="OUI96302.1"/>
    <property type="molecule type" value="Genomic_DNA"/>
</dbReference>
<proteinExistence type="predicted"/>
<gene>
    <name evidence="1" type="ORF">HK17_11785</name>
</gene>
<accession>A0A252AXL8</accession>
<protein>
    <submittedName>
        <fullName evidence="1">Uncharacterized protein</fullName>
    </submittedName>
</protein>
<dbReference type="Proteomes" id="UP000194641">
    <property type="component" value="Unassembled WGS sequence"/>
</dbReference>